<proteinExistence type="predicted"/>
<gene>
    <name evidence="2" type="primary">Necator_chrI.g3327</name>
    <name evidence="2" type="ORF">RB195_007198</name>
</gene>
<accession>A0ABR1BW47</accession>
<dbReference type="EMBL" id="JAVFWL010000001">
    <property type="protein sequence ID" value="KAK6730592.1"/>
    <property type="molecule type" value="Genomic_DNA"/>
</dbReference>
<comment type="caution">
    <text evidence="2">The sequence shown here is derived from an EMBL/GenBank/DDBJ whole genome shotgun (WGS) entry which is preliminary data.</text>
</comment>
<keyword evidence="3" id="KW-1185">Reference proteome</keyword>
<dbReference type="Gene3D" id="3.40.630.30">
    <property type="match status" value="1"/>
</dbReference>
<organism evidence="2 3">
    <name type="scientific">Necator americanus</name>
    <name type="common">Human hookworm</name>
    <dbReference type="NCBI Taxonomy" id="51031"/>
    <lineage>
        <taxon>Eukaryota</taxon>
        <taxon>Metazoa</taxon>
        <taxon>Ecdysozoa</taxon>
        <taxon>Nematoda</taxon>
        <taxon>Chromadorea</taxon>
        <taxon>Rhabditida</taxon>
        <taxon>Rhabditina</taxon>
        <taxon>Rhabditomorpha</taxon>
        <taxon>Strongyloidea</taxon>
        <taxon>Ancylostomatidae</taxon>
        <taxon>Bunostominae</taxon>
        <taxon>Necator</taxon>
    </lineage>
</organism>
<sequence length="117" mass="13030">MVLPATKKDYGDVIVKTRSLTEAQKNVEFVSQLLESLEVWEASGVEGVIFNVDLKDSSIIPILAEHDFTFAHSNYGTELTMVRWLSNTSSMLLEFSEPSDCTTWISASITATRLLRG</sequence>
<feature type="domain" description="Pre-nudix hydrolase" evidence="1">
    <location>
        <begin position="3"/>
        <end position="85"/>
    </location>
</feature>
<protein>
    <recommendedName>
        <fullName evidence="1">Pre-nudix hydrolase domain-containing protein</fullName>
    </recommendedName>
</protein>
<dbReference type="InterPro" id="IPR040618">
    <property type="entry name" value="Pre-Nudix"/>
</dbReference>
<evidence type="ECO:0000313" key="3">
    <source>
        <dbReference type="Proteomes" id="UP001303046"/>
    </source>
</evidence>
<dbReference type="Proteomes" id="UP001303046">
    <property type="component" value="Unassembled WGS sequence"/>
</dbReference>
<reference evidence="2 3" key="1">
    <citation type="submission" date="2023-08" db="EMBL/GenBank/DDBJ databases">
        <title>A Necator americanus chromosomal reference genome.</title>
        <authorList>
            <person name="Ilik V."/>
            <person name="Petrzelkova K.J."/>
            <person name="Pardy F."/>
            <person name="Fuh T."/>
            <person name="Niatou-Singa F.S."/>
            <person name="Gouil Q."/>
            <person name="Baker L."/>
            <person name="Ritchie M.E."/>
            <person name="Jex A.R."/>
            <person name="Gazzola D."/>
            <person name="Li H."/>
            <person name="Toshio Fujiwara R."/>
            <person name="Zhan B."/>
            <person name="Aroian R.V."/>
            <person name="Pafco B."/>
            <person name="Schwarz E.M."/>
        </authorList>
    </citation>
    <scope>NUCLEOTIDE SEQUENCE [LARGE SCALE GENOMIC DNA]</scope>
    <source>
        <strain evidence="2 3">Aroian</strain>
        <tissue evidence="2">Whole animal</tissue>
    </source>
</reference>
<evidence type="ECO:0000313" key="2">
    <source>
        <dbReference type="EMBL" id="KAK6730592.1"/>
    </source>
</evidence>
<name>A0ABR1BW47_NECAM</name>
<dbReference type="Pfam" id="PF18290">
    <property type="entry name" value="Nudix_hydro"/>
    <property type="match status" value="1"/>
</dbReference>
<evidence type="ECO:0000259" key="1">
    <source>
        <dbReference type="Pfam" id="PF18290"/>
    </source>
</evidence>